<organism evidence="1 2">
    <name type="scientific">Nonomuraea solani</name>
    <dbReference type="NCBI Taxonomy" id="1144553"/>
    <lineage>
        <taxon>Bacteria</taxon>
        <taxon>Bacillati</taxon>
        <taxon>Actinomycetota</taxon>
        <taxon>Actinomycetes</taxon>
        <taxon>Streptosporangiales</taxon>
        <taxon>Streptosporangiaceae</taxon>
        <taxon>Nonomuraea</taxon>
    </lineage>
</organism>
<accession>A0A1H6CK57</accession>
<evidence type="ECO:0000313" key="2">
    <source>
        <dbReference type="Proteomes" id="UP000236732"/>
    </source>
</evidence>
<gene>
    <name evidence="1" type="ORF">SAMN05444920_10426</name>
</gene>
<protein>
    <submittedName>
        <fullName evidence="1">Uncharacterized protein</fullName>
    </submittedName>
</protein>
<dbReference type="EMBL" id="FNVT01000004">
    <property type="protein sequence ID" value="SEG72796.1"/>
    <property type="molecule type" value="Genomic_DNA"/>
</dbReference>
<dbReference type="AlphaFoldDB" id="A0A1H6CK57"/>
<name>A0A1H6CK57_9ACTN</name>
<dbReference type="Proteomes" id="UP000236732">
    <property type="component" value="Unassembled WGS sequence"/>
</dbReference>
<proteinExistence type="predicted"/>
<sequence>MIWRAPAITRLNRQLAVMEADERAIADAWLDAHRERIDGATGR</sequence>
<reference evidence="1 2" key="1">
    <citation type="submission" date="2016-10" db="EMBL/GenBank/DDBJ databases">
        <authorList>
            <person name="de Groot N.N."/>
        </authorList>
    </citation>
    <scope>NUCLEOTIDE SEQUENCE [LARGE SCALE GENOMIC DNA]</scope>
    <source>
        <strain evidence="1 2">CGMCC 4.7037</strain>
    </source>
</reference>
<keyword evidence="2" id="KW-1185">Reference proteome</keyword>
<dbReference type="RefSeq" id="WP_268808606.1">
    <property type="nucleotide sequence ID" value="NZ_FNVT01000004.1"/>
</dbReference>
<evidence type="ECO:0000313" key="1">
    <source>
        <dbReference type="EMBL" id="SEG72796.1"/>
    </source>
</evidence>